<dbReference type="InterPro" id="IPR009030">
    <property type="entry name" value="Growth_fac_rcpt_cys_sf"/>
</dbReference>
<feature type="non-terminal residue" evidence="1">
    <location>
        <position position="326"/>
    </location>
</feature>
<dbReference type="SUPFAM" id="SSF57184">
    <property type="entry name" value="Growth factor receptor domain"/>
    <property type="match status" value="1"/>
</dbReference>
<sequence>SLITNENQIECFEFISFEKERDRDYLMSTMKLYLGRKILRICPLKLNYDIGCILEQKDMGIFSSYRNALHCPILNENTTIYIETNEVILNIGFNGTFNQNVKTLKFKKINEYNTNFKDSNTANVIYISNESINNNNISVSNKNIKLLVGEEYGFKNTNNITTQMNDVVFNDKQNCTALYIDKTDISCKYYKNSYLLDNQCKNYDNNCGLSTTQTNVTTKVCESCPDSYHFYKNRCFKCSNGCLKCVKEGCVLCDTGYLLVQQNGVDICESPNNTILAKHNLIMKCEEGYYSRYAECVKCDSNCLACVDESICTICNNKYIFKTKSV</sequence>
<dbReference type="InterPro" id="IPR053215">
    <property type="entry name" value="TKL_Ser/Thr_kinase"/>
</dbReference>
<dbReference type="Gene3D" id="2.10.220.10">
    <property type="entry name" value="Hormone Receptor, Insulin-like Growth Factor Receptor 1, Chain A, domain 2"/>
    <property type="match status" value="1"/>
</dbReference>
<dbReference type="EMBL" id="KB206227">
    <property type="protein sequence ID" value="ELP94388.1"/>
    <property type="molecule type" value="Genomic_DNA"/>
</dbReference>
<dbReference type="PANTHER" id="PTHR45756">
    <property type="entry name" value="PALMITOYLTRANSFERASE"/>
    <property type="match status" value="1"/>
</dbReference>
<evidence type="ECO:0000313" key="2">
    <source>
        <dbReference type="Proteomes" id="UP000014680"/>
    </source>
</evidence>
<dbReference type="Proteomes" id="UP000014680">
    <property type="component" value="Unassembled WGS sequence"/>
</dbReference>
<accession>L7FNI6</accession>
<reference evidence="1 2" key="1">
    <citation type="submission" date="2012-10" db="EMBL/GenBank/DDBJ databases">
        <authorList>
            <person name="Zafar N."/>
            <person name="Inman J."/>
            <person name="Hall N."/>
            <person name="Lorenzi H."/>
            <person name="Caler E."/>
        </authorList>
    </citation>
    <scope>NUCLEOTIDE SEQUENCE [LARGE SCALE GENOMIC DNA]</scope>
    <source>
        <strain evidence="1 2">IP1</strain>
    </source>
</reference>
<gene>
    <name evidence="1" type="ORF">EIN_365610</name>
</gene>
<proteinExistence type="predicted"/>
<keyword evidence="2" id="KW-1185">Reference proteome</keyword>
<dbReference type="RefSeq" id="XP_004261159.1">
    <property type="nucleotide sequence ID" value="XM_004261111.1"/>
</dbReference>
<feature type="non-terminal residue" evidence="1">
    <location>
        <position position="1"/>
    </location>
</feature>
<name>L7FNI6_ENTIV</name>
<dbReference type="VEuPathDB" id="AmoebaDB:EIN_365610"/>
<dbReference type="GeneID" id="14893373"/>
<organism evidence="1 2">
    <name type="scientific">Entamoeba invadens IP1</name>
    <dbReference type="NCBI Taxonomy" id="370355"/>
    <lineage>
        <taxon>Eukaryota</taxon>
        <taxon>Amoebozoa</taxon>
        <taxon>Evosea</taxon>
        <taxon>Archamoebae</taxon>
        <taxon>Mastigamoebida</taxon>
        <taxon>Entamoebidae</taxon>
        <taxon>Entamoeba</taxon>
    </lineage>
</organism>
<dbReference type="PANTHER" id="PTHR45756:SF1">
    <property type="entry name" value="PROTEIN KINASE DOMAIN CONTAINING PROTEIN"/>
    <property type="match status" value="1"/>
</dbReference>
<protein>
    <recommendedName>
        <fullName evidence="3">Protein kinase domain containing protein</fullName>
    </recommendedName>
</protein>
<dbReference type="KEGG" id="eiv:EIN_365610"/>
<evidence type="ECO:0000313" key="1">
    <source>
        <dbReference type="EMBL" id="ELP94388.1"/>
    </source>
</evidence>
<evidence type="ECO:0008006" key="3">
    <source>
        <dbReference type="Google" id="ProtNLM"/>
    </source>
</evidence>
<dbReference type="AlphaFoldDB" id="L7FNI6"/>